<evidence type="ECO:0000313" key="2">
    <source>
        <dbReference type="Proteomes" id="UP000735302"/>
    </source>
</evidence>
<dbReference type="Proteomes" id="UP000735302">
    <property type="component" value="Unassembled WGS sequence"/>
</dbReference>
<proteinExistence type="predicted"/>
<gene>
    <name evidence="1" type="ORF">PoB_003027200</name>
</gene>
<organism evidence="1 2">
    <name type="scientific">Plakobranchus ocellatus</name>
    <dbReference type="NCBI Taxonomy" id="259542"/>
    <lineage>
        <taxon>Eukaryota</taxon>
        <taxon>Metazoa</taxon>
        <taxon>Spiralia</taxon>
        <taxon>Lophotrochozoa</taxon>
        <taxon>Mollusca</taxon>
        <taxon>Gastropoda</taxon>
        <taxon>Heterobranchia</taxon>
        <taxon>Euthyneura</taxon>
        <taxon>Panpulmonata</taxon>
        <taxon>Sacoglossa</taxon>
        <taxon>Placobranchoidea</taxon>
        <taxon>Plakobranchidae</taxon>
        <taxon>Plakobranchus</taxon>
    </lineage>
</organism>
<sequence>MKSSVVLYHYDGWPLQGKCLLSCVPAVQTPSGGVIFDVNHVQHSLLVSWVAHSPAKRQSMGVILGLYGSCSRTFRKPISIRALVDLEVSQLALNYARTFLSRVQIRYQRLVRRCPKRLT</sequence>
<evidence type="ECO:0000313" key="1">
    <source>
        <dbReference type="EMBL" id="GFO03767.1"/>
    </source>
</evidence>
<keyword evidence="2" id="KW-1185">Reference proteome</keyword>
<comment type="caution">
    <text evidence="1">The sequence shown here is derived from an EMBL/GenBank/DDBJ whole genome shotgun (WGS) entry which is preliminary data.</text>
</comment>
<dbReference type="EMBL" id="BLXT01003731">
    <property type="protein sequence ID" value="GFO03767.1"/>
    <property type="molecule type" value="Genomic_DNA"/>
</dbReference>
<dbReference type="AlphaFoldDB" id="A0AAV4A9Z7"/>
<reference evidence="1 2" key="1">
    <citation type="journal article" date="2021" name="Elife">
        <title>Chloroplast acquisition without the gene transfer in kleptoplastic sea slugs, Plakobranchus ocellatus.</title>
        <authorList>
            <person name="Maeda T."/>
            <person name="Takahashi S."/>
            <person name="Yoshida T."/>
            <person name="Shimamura S."/>
            <person name="Takaki Y."/>
            <person name="Nagai Y."/>
            <person name="Toyoda A."/>
            <person name="Suzuki Y."/>
            <person name="Arimoto A."/>
            <person name="Ishii H."/>
            <person name="Satoh N."/>
            <person name="Nishiyama T."/>
            <person name="Hasebe M."/>
            <person name="Maruyama T."/>
            <person name="Minagawa J."/>
            <person name="Obokata J."/>
            <person name="Shigenobu S."/>
        </authorList>
    </citation>
    <scope>NUCLEOTIDE SEQUENCE [LARGE SCALE GENOMIC DNA]</scope>
</reference>
<name>A0AAV4A9Z7_9GAST</name>
<protein>
    <submittedName>
        <fullName evidence="1">Uncharacterized protein</fullName>
    </submittedName>
</protein>
<accession>A0AAV4A9Z7</accession>